<keyword evidence="2" id="KW-1185">Reference proteome</keyword>
<keyword evidence="1" id="KW-0067">ATP-binding</keyword>
<sequence length="598" mass="65764">MVAVERASLVRAFGKVAVDLADLKFASAIKGVIDATGAFKADPKTQPTAEEGAKLLLQRAAYAATIRIIQAEARNAPVMAAEAAPQEIEAAILGATAETSLDLTEIALTDAERWPGLEALLTLFDWFMRACAVPEDKRPPIRRAFAEALPLALAGEWRNAEREKEYYALRAALEPTPFDPAAQRSLQWNAYRDRLVKAMDAPLRTLNPEKIRCSLNDLYVPLRAAVGDPEAPERTGGERRKRTLVWLDDTLYGWATQTDHGPSERIRMLSGEPGAGKSSACMKLAARLAAEKRRVLLVPLTRLNIAKGSLEELARYLIVDLGHDPLNPLSAGEPLVLILDGLDELAKAGQGATVLLSGFITDLGQRLSEWNREDTRVLLLLAGRPGAAGAAAATGAIGRDDEARLHVLRYCIDQHDRCGYEPQELVYLDQRLSWWKRFDPVGGMPEPLTYADPHIDSLTEQPLLNWLLAQILTEEGPEQAATISGVHDLYTRLFDHVLDRIHRRSEGDGGTEAIDPVRDRLEQMLEEVAAAAWHAGTDRAVPLNAVAQRLADNRLDGELKLLSDNPDAAPTALFDSFFCRAHQGVEYRLIEFTHKSFG</sequence>
<dbReference type="Proteomes" id="UP000652760">
    <property type="component" value="Unassembled WGS sequence"/>
</dbReference>
<proteinExistence type="predicted"/>
<evidence type="ECO:0000313" key="2">
    <source>
        <dbReference type="Proteomes" id="UP000652760"/>
    </source>
</evidence>
<evidence type="ECO:0000313" key="1">
    <source>
        <dbReference type="EMBL" id="MBK1842519.1"/>
    </source>
</evidence>
<dbReference type="Gene3D" id="3.40.50.300">
    <property type="entry name" value="P-loop containing nucleotide triphosphate hydrolases"/>
    <property type="match status" value="1"/>
</dbReference>
<name>A0ABS1FGK8_9PROT</name>
<dbReference type="EMBL" id="JAENHM010000087">
    <property type="protein sequence ID" value="MBK1842519.1"/>
    <property type="molecule type" value="Genomic_DNA"/>
</dbReference>
<dbReference type="GO" id="GO:0005524">
    <property type="term" value="F:ATP binding"/>
    <property type="evidence" value="ECO:0007669"/>
    <property type="project" value="UniProtKB-KW"/>
</dbReference>
<gene>
    <name evidence="1" type="ORF">JHL17_34515</name>
</gene>
<protein>
    <submittedName>
        <fullName evidence="1">ATP-binding protein</fullName>
    </submittedName>
</protein>
<keyword evidence="1" id="KW-0547">Nucleotide-binding</keyword>
<reference evidence="2" key="1">
    <citation type="submission" date="2021-01" db="EMBL/GenBank/DDBJ databases">
        <title>Genome public.</title>
        <authorList>
            <person name="Liu C."/>
            <person name="Sun Q."/>
        </authorList>
    </citation>
    <scope>NUCLEOTIDE SEQUENCE [LARGE SCALE GENOMIC DNA]</scope>
    <source>
        <strain evidence="2">YIM B02556</strain>
    </source>
</reference>
<dbReference type="SUPFAM" id="SSF52540">
    <property type="entry name" value="P-loop containing nucleoside triphosphate hydrolases"/>
    <property type="match status" value="1"/>
</dbReference>
<dbReference type="InterPro" id="IPR027417">
    <property type="entry name" value="P-loop_NTPase"/>
</dbReference>
<dbReference type="RefSeq" id="WP_200199176.1">
    <property type="nucleotide sequence ID" value="NZ_JAENHM010000087.1"/>
</dbReference>
<organism evidence="1 2">
    <name type="scientific">Azospirillum endophyticum</name>
    <dbReference type="NCBI Taxonomy" id="2800326"/>
    <lineage>
        <taxon>Bacteria</taxon>
        <taxon>Pseudomonadati</taxon>
        <taxon>Pseudomonadota</taxon>
        <taxon>Alphaproteobacteria</taxon>
        <taxon>Rhodospirillales</taxon>
        <taxon>Azospirillaceae</taxon>
        <taxon>Azospirillum</taxon>
    </lineage>
</organism>
<accession>A0ABS1FGK8</accession>
<comment type="caution">
    <text evidence="1">The sequence shown here is derived from an EMBL/GenBank/DDBJ whole genome shotgun (WGS) entry which is preliminary data.</text>
</comment>